<dbReference type="PROSITE" id="PS00463">
    <property type="entry name" value="ZN2_CY6_FUNGAL_1"/>
    <property type="match status" value="1"/>
</dbReference>
<feature type="domain" description="Zn(2)-C6 fungal-type" evidence="4">
    <location>
        <begin position="71"/>
        <end position="102"/>
    </location>
</feature>
<keyword evidence="6" id="KW-1185">Reference proteome</keyword>
<feature type="region of interest" description="Disordered" evidence="3">
    <location>
        <begin position="860"/>
        <end position="951"/>
    </location>
</feature>
<feature type="compositionally biased region" description="Polar residues" evidence="3">
    <location>
        <begin position="937"/>
        <end position="951"/>
    </location>
</feature>
<dbReference type="OrthoDB" id="1555531at2759"/>
<dbReference type="AlphaFoldDB" id="A0A9W8AXJ3"/>
<dbReference type="InterPro" id="IPR001138">
    <property type="entry name" value="Zn2Cys6_DnaBD"/>
</dbReference>
<gene>
    <name evidence="5" type="ORF">IWQ62_000819</name>
</gene>
<feature type="region of interest" description="Disordered" evidence="3">
    <location>
        <begin position="797"/>
        <end position="838"/>
    </location>
</feature>
<feature type="compositionally biased region" description="Polar residues" evidence="3">
    <location>
        <begin position="305"/>
        <end position="325"/>
    </location>
</feature>
<protein>
    <recommendedName>
        <fullName evidence="4">Zn(2)-C6 fungal-type domain-containing protein</fullName>
    </recommendedName>
</protein>
<keyword evidence="2" id="KW-0539">Nucleus</keyword>
<evidence type="ECO:0000256" key="2">
    <source>
        <dbReference type="ARBA" id="ARBA00023242"/>
    </source>
</evidence>
<dbReference type="GO" id="GO:0008270">
    <property type="term" value="F:zinc ion binding"/>
    <property type="evidence" value="ECO:0007669"/>
    <property type="project" value="InterPro"/>
</dbReference>
<evidence type="ECO:0000256" key="1">
    <source>
        <dbReference type="ARBA" id="ARBA00022723"/>
    </source>
</evidence>
<dbReference type="PANTHER" id="PTHR47659:SF4">
    <property type="entry name" value="ZN(II)2CYS6 TRANSCRIPTION FACTOR (EUROFUNG)"/>
    <property type="match status" value="1"/>
</dbReference>
<accession>A0A9W8AXJ3</accession>
<dbReference type="SUPFAM" id="SSF57701">
    <property type="entry name" value="Zn2/Cys6 DNA-binding domain"/>
    <property type="match status" value="1"/>
</dbReference>
<dbReference type="InterPro" id="IPR050335">
    <property type="entry name" value="ERT1_acuK_gluconeogen_tf"/>
</dbReference>
<feature type="compositionally biased region" description="Polar residues" evidence="3">
    <location>
        <begin position="913"/>
        <end position="930"/>
    </location>
</feature>
<evidence type="ECO:0000313" key="6">
    <source>
        <dbReference type="Proteomes" id="UP001150925"/>
    </source>
</evidence>
<dbReference type="Proteomes" id="UP001150925">
    <property type="component" value="Unassembled WGS sequence"/>
</dbReference>
<feature type="compositionally biased region" description="Basic and acidic residues" evidence="3">
    <location>
        <begin position="1"/>
        <end position="13"/>
    </location>
</feature>
<organism evidence="5 6">
    <name type="scientific">Dispira parvispora</name>
    <dbReference type="NCBI Taxonomy" id="1520584"/>
    <lineage>
        <taxon>Eukaryota</taxon>
        <taxon>Fungi</taxon>
        <taxon>Fungi incertae sedis</taxon>
        <taxon>Zoopagomycota</taxon>
        <taxon>Kickxellomycotina</taxon>
        <taxon>Dimargaritomycetes</taxon>
        <taxon>Dimargaritales</taxon>
        <taxon>Dimargaritaceae</taxon>
        <taxon>Dispira</taxon>
    </lineage>
</organism>
<feature type="region of interest" description="Disordered" evidence="3">
    <location>
        <begin position="397"/>
        <end position="419"/>
    </location>
</feature>
<feature type="compositionally biased region" description="Low complexity" evidence="3">
    <location>
        <begin position="515"/>
        <end position="534"/>
    </location>
</feature>
<dbReference type="InterPro" id="IPR036864">
    <property type="entry name" value="Zn2-C6_fun-type_DNA-bd_sf"/>
</dbReference>
<feature type="region of interest" description="Disordered" evidence="3">
    <location>
        <begin position="225"/>
        <end position="343"/>
    </location>
</feature>
<dbReference type="PROSITE" id="PS50048">
    <property type="entry name" value="ZN2_CY6_FUNGAL_2"/>
    <property type="match status" value="1"/>
</dbReference>
<feature type="compositionally biased region" description="Basic residues" evidence="3">
    <location>
        <begin position="290"/>
        <end position="301"/>
    </location>
</feature>
<evidence type="ECO:0000256" key="3">
    <source>
        <dbReference type="SAM" id="MobiDB-lite"/>
    </source>
</evidence>
<dbReference type="PANTHER" id="PTHR47659">
    <property type="entry name" value="ZN(II)2CYS6 TRANSCRIPTION FACTOR (EUROFUNG)-RELATED"/>
    <property type="match status" value="1"/>
</dbReference>
<dbReference type="GO" id="GO:0000981">
    <property type="term" value="F:DNA-binding transcription factor activity, RNA polymerase II-specific"/>
    <property type="evidence" value="ECO:0007669"/>
    <property type="project" value="InterPro"/>
</dbReference>
<evidence type="ECO:0000259" key="4">
    <source>
        <dbReference type="PROSITE" id="PS50048"/>
    </source>
</evidence>
<feature type="region of interest" description="Disordered" evidence="3">
    <location>
        <begin position="1"/>
        <end position="65"/>
    </location>
</feature>
<feature type="compositionally biased region" description="Low complexity" evidence="3">
    <location>
        <begin position="35"/>
        <end position="56"/>
    </location>
</feature>
<proteinExistence type="predicted"/>
<reference evidence="5" key="1">
    <citation type="submission" date="2022-07" db="EMBL/GenBank/DDBJ databases">
        <title>Phylogenomic reconstructions and comparative analyses of Kickxellomycotina fungi.</title>
        <authorList>
            <person name="Reynolds N.K."/>
            <person name="Stajich J.E."/>
            <person name="Barry K."/>
            <person name="Grigoriev I.V."/>
            <person name="Crous P."/>
            <person name="Smith M.E."/>
        </authorList>
    </citation>
    <scope>NUCLEOTIDE SEQUENCE</scope>
    <source>
        <strain evidence="5">RSA 1196</strain>
    </source>
</reference>
<keyword evidence="1" id="KW-0479">Metal-binding</keyword>
<comment type="caution">
    <text evidence="5">The sequence shown here is derived from an EMBL/GenBank/DDBJ whole genome shotgun (WGS) entry which is preliminary data.</text>
</comment>
<feature type="compositionally biased region" description="Low complexity" evidence="3">
    <location>
        <begin position="872"/>
        <end position="884"/>
    </location>
</feature>
<evidence type="ECO:0000313" key="5">
    <source>
        <dbReference type="EMBL" id="KAJ1969132.1"/>
    </source>
</evidence>
<sequence length="951" mass="101476">MDRSSAVDQEKGGAPRVSLSGLSTAASKKSRIPCPSSASPVPATTAPAKSSALAKSQGPPNRPIKTHVPSACANCKKAHLACDISRPCKRCVAMGKTATCVDVQHKKRGRPKLKHAKPPSDNSSVSGMVMASTIIIPPSKLVPVASRPQASIKQHLNQFSVVSSRDRMDSSYSQAHHPHYGEGGVCPDLHKSYAAGSSYYLSAPPISHYPSGDYNNYRTLGTSGTVSSVAPTGSGPSHSTTYPPSVGSSVHHLPSSSRQTHASYPPSVPQGYEQDGYQNDSLRQSSPPRHFPHSPSRHTLHVHQQMPTVTPRPTSPSYSLRTSGTHHVANDPPSRFSTSGTSSSGFLKVSPMVSPLTRHHPYSRSMPSQDPPAFLTSDRNHRYHPPIDLESRRFSAGQVVTPRNESCRPALSSDVGVRDQPQDISSFAKTPDKLPDNHSPKEVLLVLSMDSVCLRVTSNSTDVLGIAPQDLLQRSFTDFLYSNDSNQFLRLRQTLLDQLVLSAPSDASQCNTGFATGSAGKKSSSLASGTSPGKDGYPSPTNKADRLPLGHAAVQSALGHSSYSNSVQPFLAQTGHVTAPLIPTPTSVNDAEDTSRINDNADTSRAISSVSGGYFSLLTPSAAKTGLASMTFPGNAASLQSLEFYQVPIASLMVMAKRTSSTQGQLHFRRTTDGAYNLLNVKIHLGGGLGAECNKSDTYHRLYIMCYIAPFELDSLLELRPNRTPYHLADSLTRYPLTHSLSRLRLPAVWLKSNHDSHSAPSSQRLAPLTSHSGSPQHLSLASVNIKLPGLRHLDLPDPDRELATPPRPGTLFSGYKDAVSGQESGQPRGPGEFSMACTSSWTGHKRISAPIRPTGVTLDVPIDERHGGRASPSISSSRSSQLSAFRFKEDNLTAGKSEPPPLPVFEPLAPGKSTTGSSLTHTPTATSISFLLGLSDSPTEGSTASPDEHT</sequence>
<dbReference type="EMBL" id="JANBPY010000091">
    <property type="protein sequence ID" value="KAJ1969132.1"/>
    <property type="molecule type" value="Genomic_DNA"/>
</dbReference>
<feature type="region of interest" description="Disordered" evidence="3">
    <location>
        <begin position="514"/>
        <end position="546"/>
    </location>
</feature>
<dbReference type="SUPFAM" id="SSF55785">
    <property type="entry name" value="PYP-like sensor domain (PAS domain)"/>
    <property type="match status" value="1"/>
</dbReference>
<name>A0A9W8AXJ3_9FUNG</name>
<feature type="compositionally biased region" description="Polar residues" evidence="3">
    <location>
        <begin position="225"/>
        <end position="262"/>
    </location>
</feature>
<dbReference type="InterPro" id="IPR035965">
    <property type="entry name" value="PAS-like_dom_sf"/>
</dbReference>